<accession>A0ACB9P178</accession>
<name>A0ACB9P178_9MYRT</name>
<gene>
    <name evidence="1" type="ORF">MLD38_026983</name>
</gene>
<proteinExistence type="predicted"/>
<organism evidence="1 2">
    <name type="scientific">Melastoma candidum</name>
    <dbReference type="NCBI Taxonomy" id="119954"/>
    <lineage>
        <taxon>Eukaryota</taxon>
        <taxon>Viridiplantae</taxon>
        <taxon>Streptophyta</taxon>
        <taxon>Embryophyta</taxon>
        <taxon>Tracheophyta</taxon>
        <taxon>Spermatophyta</taxon>
        <taxon>Magnoliopsida</taxon>
        <taxon>eudicotyledons</taxon>
        <taxon>Gunneridae</taxon>
        <taxon>Pentapetalae</taxon>
        <taxon>rosids</taxon>
        <taxon>malvids</taxon>
        <taxon>Myrtales</taxon>
        <taxon>Melastomataceae</taxon>
        <taxon>Melastomatoideae</taxon>
        <taxon>Melastomateae</taxon>
        <taxon>Melastoma</taxon>
    </lineage>
</organism>
<reference evidence="2" key="1">
    <citation type="journal article" date="2023" name="Front. Plant Sci.">
        <title>Chromosomal-level genome assembly of Melastoma candidum provides insights into trichome evolution.</title>
        <authorList>
            <person name="Zhong Y."/>
            <person name="Wu W."/>
            <person name="Sun C."/>
            <person name="Zou P."/>
            <person name="Liu Y."/>
            <person name="Dai S."/>
            <person name="Zhou R."/>
        </authorList>
    </citation>
    <scope>NUCLEOTIDE SEQUENCE [LARGE SCALE GENOMIC DNA]</scope>
</reference>
<dbReference type="Proteomes" id="UP001057402">
    <property type="component" value="Chromosome 7"/>
</dbReference>
<evidence type="ECO:0000313" key="1">
    <source>
        <dbReference type="EMBL" id="KAI4342345.1"/>
    </source>
</evidence>
<sequence>MGRKHYLCGHWAFPLCVQCSSLAVEEISIIGFWIPWARPDDCLRTLFLAFFTSEHLYEPGNTFLKGTVPFGTGESSPLLPKISAHFGILSDTKHHKVRSDQFPFFVLIGC</sequence>
<protein>
    <submittedName>
        <fullName evidence="1">Uncharacterized protein</fullName>
    </submittedName>
</protein>
<evidence type="ECO:0000313" key="2">
    <source>
        <dbReference type="Proteomes" id="UP001057402"/>
    </source>
</evidence>
<keyword evidence="2" id="KW-1185">Reference proteome</keyword>
<comment type="caution">
    <text evidence="1">The sequence shown here is derived from an EMBL/GenBank/DDBJ whole genome shotgun (WGS) entry which is preliminary data.</text>
</comment>
<dbReference type="EMBL" id="CM042886">
    <property type="protein sequence ID" value="KAI4342345.1"/>
    <property type="molecule type" value="Genomic_DNA"/>
</dbReference>